<proteinExistence type="evidence at transcript level"/>
<dbReference type="InterPro" id="IPR020472">
    <property type="entry name" value="WD40_PAC1"/>
</dbReference>
<feature type="repeat" description="WD" evidence="3">
    <location>
        <begin position="417"/>
        <end position="456"/>
    </location>
</feature>
<dbReference type="SUPFAM" id="SSF50978">
    <property type="entry name" value="WD40 repeat-like"/>
    <property type="match status" value="1"/>
</dbReference>
<feature type="repeat" description="WD" evidence="3">
    <location>
        <begin position="298"/>
        <end position="337"/>
    </location>
</feature>
<dbReference type="InterPro" id="IPR019775">
    <property type="entry name" value="WD40_repeat_CS"/>
</dbReference>
<dbReference type="Pfam" id="PF00400">
    <property type="entry name" value="WD40"/>
    <property type="match status" value="5"/>
</dbReference>
<evidence type="ECO:0000256" key="1">
    <source>
        <dbReference type="ARBA" id="ARBA00022574"/>
    </source>
</evidence>
<dbReference type="InterPro" id="IPR015943">
    <property type="entry name" value="WD40/YVTN_repeat-like_dom_sf"/>
</dbReference>
<evidence type="ECO:0000313" key="5">
    <source>
        <dbReference type="EMBL" id="CAB3245449.1"/>
    </source>
</evidence>
<dbReference type="PANTHER" id="PTHR19849:SF1">
    <property type="entry name" value="F-BOX_WD REPEAT-CONTAINING PROTEIN 7"/>
    <property type="match status" value="1"/>
</dbReference>
<dbReference type="InterPro" id="IPR001810">
    <property type="entry name" value="F-box_dom"/>
</dbReference>
<dbReference type="PROSITE" id="PS00678">
    <property type="entry name" value="WD_REPEATS_1"/>
    <property type="match status" value="1"/>
</dbReference>
<keyword evidence="1 3" id="KW-0853">WD repeat</keyword>
<keyword evidence="2" id="KW-0677">Repeat</keyword>
<dbReference type="Pfam" id="PF12937">
    <property type="entry name" value="F-box-like"/>
    <property type="match status" value="1"/>
</dbReference>
<evidence type="ECO:0000256" key="3">
    <source>
        <dbReference type="PROSITE-ProRule" id="PRU00221"/>
    </source>
</evidence>
<dbReference type="AlphaFoldDB" id="A0A6F9DC58"/>
<dbReference type="Gene3D" id="2.130.10.10">
    <property type="entry name" value="YVTN repeat-like/Quinoprotein amine dehydrogenase"/>
    <property type="match status" value="2"/>
</dbReference>
<protein>
    <submittedName>
        <fullName evidence="5">F-box/WD repeat-containing protein 7-like</fullName>
    </submittedName>
</protein>
<dbReference type="EMBL" id="LR785130">
    <property type="protein sequence ID" value="CAB3245449.1"/>
    <property type="molecule type" value="mRNA"/>
</dbReference>
<feature type="repeat" description="WD" evidence="3">
    <location>
        <begin position="378"/>
        <end position="408"/>
    </location>
</feature>
<dbReference type="SUPFAM" id="SSF81383">
    <property type="entry name" value="F-box domain"/>
    <property type="match status" value="1"/>
</dbReference>
<dbReference type="GO" id="GO:0005634">
    <property type="term" value="C:nucleus"/>
    <property type="evidence" value="ECO:0007669"/>
    <property type="project" value="TreeGrafter"/>
</dbReference>
<name>A0A6F9DC58_9ASCI</name>
<feature type="domain" description="F-box" evidence="4">
    <location>
        <begin position="51"/>
        <end position="97"/>
    </location>
</feature>
<dbReference type="Gene3D" id="1.20.1280.50">
    <property type="match status" value="1"/>
</dbReference>
<sequence>MSTSDKIENILSTFSAMDRKNQDLLLKQLLLKCKPRQLQMLYSDTRQLLAVDFVPFLPRELVDRIFSYLTPKELSRAACCSMQWRERTNTESLWKSLCRKRQWLHFGEDATHSQELFAPTPASHAPHTNLTSPTFHPMKCICKELPPICKWKDIYIRATHLHHNWATGRYIVLPPVKSHKGRINCMDCVGNILASGDDKNAVLYDIQNGDILHLFNQHPDAVTCIKLKNNLLLTGCNDGIIRIFNVSTGKCLGHLFVEIEIKSPVRFLDFDGKKAVAGYDNKSIKIWNVMNGKCLYVLVGHHDELVSLYCYQKYAVTTSWDESIRVWDIEAGRCIHVLLGHTEVVHCSKLNEQYVVSGGGDKVIKIWPMDVGECSHTLVGHTDDVYCIDFNEQYVTSGSADSSVRIWNWLGVCLHVLKEHIGVVRCMTLRRDMLVTSGDQKKIIVWDVEKGKPLNVVHRNPTLVHNMLVNDTKLIASSPESPGLVTILSFW</sequence>
<dbReference type="GO" id="GO:0043161">
    <property type="term" value="P:proteasome-mediated ubiquitin-dependent protein catabolic process"/>
    <property type="evidence" value="ECO:0007669"/>
    <property type="project" value="TreeGrafter"/>
</dbReference>
<dbReference type="SMART" id="SM00320">
    <property type="entry name" value="WD40"/>
    <property type="match status" value="7"/>
</dbReference>
<organism evidence="5">
    <name type="scientific">Phallusia mammillata</name>
    <dbReference type="NCBI Taxonomy" id="59560"/>
    <lineage>
        <taxon>Eukaryota</taxon>
        <taxon>Metazoa</taxon>
        <taxon>Chordata</taxon>
        <taxon>Tunicata</taxon>
        <taxon>Ascidiacea</taxon>
        <taxon>Phlebobranchia</taxon>
        <taxon>Ascidiidae</taxon>
        <taxon>Phallusia</taxon>
    </lineage>
</organism>
<dbReference type="PRINTS" id="PR00320">
    <property type="entry name" value="GPROTEINBRPT"/>
</dbReference>
<gene>
    <name evidence="5" type="primary">Fbxw7-006</name>
</gene>
<dbReference type="GO" id="GO:0005737">
    <property type="term" value="C:cytoplasm"/>
    <property type="evidence" value="ECO:0007669"/>
    <property type="project" value="TreeGrafter"/>
</dbReference>
<feature type="repeat" description="WD" evidence="3">
    <location>
        <begin position="215"/>
        <end position="254"/>
    </location>
</feature>
<reference evidence="5" key="1">
    <citation type="submission" date="2020-04" db="EMBL/GenBank/DDBJ databases">
        <authorList>
            <person name="Neveu A P."/>
        </authorList>
    </citation>
    <scope>NUCLEOTIDE SEQUENCE</scope>
    <source>
        <tissue evidence="5">Whole embryo</tissue>
    </source>
</reference>
<accession>A0A6F9DC58</accession>
<dbReference type="PANTHER" id="PTHR19849">
    <property type="entry name" value="PHOSPHOLIPASE A-2-ACTIVATING PROTEIN"/>
    <property type="match status" value="1"/>
</dbReference>
<dbReference type="PROSITE" id="PS50181">
    <property type="entry name" value="FBOX"/>
    <property type="match status" value="1"/>
</dbReference>
<feature type="repeat" description="WD" evidence="3">
    <location>
        <begin position="338"/>
        <end position="377"/>
    </location>
</feature>
<dbReference type="InterPro" id="IPR036047">
    <property type="entry name" value="F-box-like_dom_sf"/>
</dbReference>
<dbReference type="GO" id="GO:0010992">
    <property type="term" value="P:ubiquitin recycling"/>
    <property type="evidence" value="ECO:0007669"/>
    <property type="project" value="TreeGrafter"/>
</dbReference>
<dbReference type="SMART" id="SM00256">
    <property type="entry name" value="FBOX"/>
    <property type="match status" value="1"/>
</dbReference>
<dbReference type="InterPro" id="IPR001680">
    <property type="entry name" value="WD40_rpt"/>
</dbReference>
<dbReference type="GO" id="GO:0043130">
    <property type="term" value="F:ubiquitin binding"/>
    <property type="evidence" value="ECO:0007669"/>
    <property type="project" value="TreeGrafter"/>
</dbReference>
<dbReference type="PROSITE" id="PS50082">
    <property type="entry name" value="WD_REPEATS_2"/>
    <property type="match status" value="5"/>
</dbReference>
<evidence type="ECO:0000259" key="4">
    <source>
        <dbReference type="PROSITE" id="PS50181"/>
    </source>
</evidence>
<dbReference type="PROSITE" id="PS50294">
    <property type="entry name" value="WD_REPEATS_REGION"/>
    <property type="match status" value="1"/>
</dbReference>
<dbReference type="InterPro" id="IPR036322">
    <property type="entry name" value="WD40_repeat_dom_sf"/>
</dbReference>
<evidence type="ECO:0000256" key="2">
    <source>
        <dbReference type="ARBA" id="ARBA00022737"/>
    </source>
</evidence>
<dbReference type="CDD" id="cd00200">
    <property type="entry name" value="WD40"/>
    <property type="match status" value="1"/>
</dbReference>